<reference evidence="10 11" key="1">
    <citation type="submission" date="2017-08" db="EMBL/GenBank/DDBJ databases">
        <title>Virgibacillus indicus sp. nov. and Virgibacillus profoundi sp. nov, two moderately halophilic bacteria isolated from marine sediment by using the Microfluidic Streak Plate.</title>
        <authorList>
            <person name="Xu B."/>
            <person name="Hu B."/>
            <person name="Wang J."/>
            <person name="Zhu Y."/>
            <person name="Huang L."/>
            <person name="Du W."/>
            <person name="Huang Y."/>
        </authorList>
    </citation>
    <scope>NUCLEOTIDE SEQUENCE [LARGE SCALE GENOMIC DNA]</scope>
    <source>
        <strain evidence="10 11">IO3-P3-H5</strain>
    </source>
</reference>
<dbReference type="Pfam" id="PF06429">
    <property type="entry name" value="Flg_bbr_C"/>
    <property type="match status" value="1"/>
</dbReference>
<dbReference type="Pfam" id="PF00460">
    <property type="entry name" value="Flg_bb_rod"/>
    <property type="match status" value="1"/>
</dbReference>
<dbReference type="AlphaFoldDB" id="A0A2A2IIU0"/>
<organism evidence="10 11">
    <name type="scientific">Virgibacillus profundi</name>
    <dbReference type="NCBI Taxonomy" id="2024555"/>
    <lineage>
        <taxon>Bacteria</taxon>
        <taxon>Bacillati</taxon>
        <taxon>Bacillota</taxon>
        <taxon>Bacilli</taxon>
        <taxon>Bacillales</taxon>
        <taxon>Bacillaceae</taxon>
        <taxon>Virgibacillus</taxon>
    </lineage>
</organism>
<keyword evidence="10" id="KW-0969">Cilium</keyword>
<evidence type="ECO:0000313" key="10">
    <source>
        <dbReference type="EMBL" id="PAV31015.1"/>
    </source>
</evidence>
<evidence type="ECO:0000256" key="3">
    <source>
        <dbReference type="ARBA" id="ARBA00009677"/>
    </source>
</evidence>
<dbReference type="SUPFAM" id="SSF64518">
    <property type="entry name" value="Phase 1 flagellin"/>
    <property type="match status" value="1"/>
</dbReference>
<dbReference type="RefSeq" id="WP_095654346.1">
    <property type="nucleotide sequence ID" value="NZ_NPOA01000002.1"/>
</dbReference>
<feature type="domain" description="Flagellar basal-body/hook protein C-terminal" evidence="8">
    <location>
        <begin position="423"/>
        <end position="465"/>
    </location>
</feature>
<evidence type="ECO:0000259" key="7">
    <source>
        <dbReference type="Pfam" id="PF00460"/>
    </source>
</evidence>
<dbReference type="GO" id="GO:0044780">
    <property type="term" value="P:bacterial-type flagellum assembly"/>
    <property type="evidence" value="ECO:0007669"/>
    <property type="project" value="InterPro"/>
</dbReference>
<keyword evidence="10" id="KW-0966">Cell projection</keyword>
<feature type="domain" description="Flagellar hook-associated protein FlgK helical" evidence="9">
    <location>
        <begin position="101"/>
        <end position="341"/>
    </location>
</feature>
<dbReference type="InterPro" id="IPR001444">
    <property type="entry name" value="Flag_bb_rod_N"/>
</dbReference>
<dbReference type="OrthoDB" id="9802553at2"/>
<evidence type="ECO:0000313" key="11">
    <source>
        <dbReference type="Proteomes" id="UP000218887"/>
    </source>
</evidence>
<dbReference type="InterPro" id="IPR053927">
    <property type="entry name" value="FlgK_helical"/>
</dbReference>
<proteinExistence type="inferred from homology"/>
<keyword evidence="6" id="KW-0975">Bacterial flagellum</keyword>
<evidence type="ECO:0000256" key="4">
    <source>
        <dbReference type="ARBA" id="ARBA00016244"/>
    </source>
</evidence>
<dbReference type="Proteomes" id="UP000218887">
    <property type="component" value="Unassembled WGS sequence"/>
</dbReference>
<dbReference type="PANTHER" id="PTHR30033:SF1">
    <property type="entry name" value="FLAGELLAR HOOK-ASSOCIATED PROTEIN 1"/>
    <property type="match status" value="1"/>
</dbReference>
<evidence type="ECO:0000256" key="1">
    <source>
        <dbReference type="ARBA" id="ARBA00004365"/>
    </source>
</evidence>
<keyword evidence="10" id="KW-0282">Flagellum</keyword>
<evidence type="ECO:0000256" key="2">
    <source>
        <dbReference type="ARBA" id="ARBA00004613"/>
    </source>
</evidence>
<comment type="subcellular location">
    <subcellularLocation>
        <location evidence="1">Bacterial flagellum</location>
    </subcellularLocation>
    <subcellularLocation>
        <location evidence="2">Secreted</location>
    </subcellularLocation>
</comment>
<keyword evidence="5" id="KW-0964">Secreted</keyword>
<sequence>MSTFHGLEMAKQALFAQQSALYTTGHNLSNANTDGYSRQRVNFETMNPYPTGSRNRPQISGQMGTGVQAGSVQRIRNEFLDIQFRGENSKSGYWETKADALSRLENVMNEPSESGLSKTMDQFWQSLQDLAVNPEKDSGVRSVVFQRGQAVADTFNYLSNSLNAIQGDLKSQIDTTVKDANSLIEQIHNINEQVKQVEPHGFLANDLYDERDRLIDELSKIVDIKVTKDSSSDSSMEIADGLATIEVFGSDGKSVKLVDGKEGSINPIEVAFEVDEESGQETLTLEAGGTGIKESNGSLKGLVESYEVTYPEMISNLDDMAFQFATEFNTIHSDFFDVEETGASGNITIALASADEIVASNENNDGEIASDLADLFEKSLVGLGDKSVNGYFQSIIGELGVEAQQANRMADNTTILRSQVENQRMSVSSVSLDEEMSNMIKFQHAYNAAARSMTTIDEMLDRVINSMGLVGR</sequence>
<dbReference type="NCBIfam" id="TIGR02492">
    <property type="entry name" value="flgK_ends"/>
    <property type="match status" value="1"/>
</dbReference>
<dbReference type="InterPro" id="IPR002371">
    <property type="entry name" value="FlgK"/>
</dbReference>
<dbReference type="PANTHER" id="PTHR30033">
    <property type="entry name" value="FLAGELLAR HOOK-ASSOCIATED PROTEIN 1"/>
    <property type="match status" value="1"/>
</dbReference>
<dbReference type="Pfam" id="PF22638">
    <property type="entry name" value="FlgK_D1"/>
    <property type="match status" value="1"/>
</dbReference>
<accession>A0A2A2IIU0</accession>
<dbReference type="GO" id="GO:0009424">
    <property type="term" value="C:bacterial-type flagellum hook"/>
    <property type="evidence" value="ECO:0007669"/>
    <property type="project" value="InterPro"/>
</dbReference>
<evidence type="ECO:0000259" key="9">
    <source>
        <dbReference type="Pfam" id="PF22638"/>
    </source>
</evidence>
<name>A0A2A2IIU0_9BACI</name>
<gene>
    <name evidence="10" type="ORF">CIL05_04715</name>
</gene>
<feature type="domain" description="Flagellar basal body rod protein N-terminal" evidence="7">
    <location>
        <begin position="8"/>
        <end position="36"/>
    </location>
</feature>
<protein>
    <recommendedName>
        <fullName evidence="4">Flagellar hook-associated protein 1</fullName>
    </recommendedName>
</protein>
<comment type="caution">
    <text evidence="10">The sequence shown here is derived from an EMBL/GenBank/DDBJ whole genome shotgun (WGS) entry which is preliminary data.</text>
</comment>
<comment type="similarity">
    <text evidence="3">Belongs to the flagella basal body rod proteins family.</text>
</comment>
<dbReference type="GO" id="GO:0005576">
    <property type="term" value="C:extracellular region"/>
    <property type="evidence" value="ECO:0007669"/>
    <property type="project" value="UniProtKB-SubCell"/>
</dbReference>
<dbReference type="InterPro" id="IPR010930">
    <property type="entry name" value="Flg_bb/hook_C_dom"/>
</dbReference>
<evidence type="ECO:0000256" key="5">
    <source>
        <dbReference type="ARBA" id="ARBA00022525"/>
    </source>
</evidence>
<evidence type="ECO:0000259" key="8">
    <source>
        <dbReference type="Pfam" id="PF06429"/>
    </source>
</evidence>
<keyword evidence="11" id="KW-1185">Reference proteome</keyword>
<dbReference type="GO" id="GO:0005198">
    <property type="term" value="F:structural molecule activity"/>
    <property type="evidence" value="ECO:0007669"/>
    <property type="project" value="InterPro"/>
</dbReference>
<dbReference type="EMBL" id="NPOA01000002">
    <property type="protein sequence ID" value="PAV31015.1"/>
    <property type="molecule type" value="Genomic_DNA"/>
</dbReference>
<evidence type="ECO:0000256" key="6">
    <source>
        <dbReference type="ARBA" id="ARBA00023143"/>
    </source>
</evidence>